<accession>A0AAE0FGU2</accession>
<reference evidence="1 2" key="1">
    <citation type="journal article" date="2015" name="Genome Biol. Evol.">
        <title>Comparative Genomics of a Bacterivorous Green Alga Reveals Evolutionary Causalities and Consequences of Phago-Mixotrophic Mode of Nutrition.</title>
        <authorList>
            <person name="Burns J.A."/>
            <person name="Paasch A."/>
            <person name="Narechania A."/>
            <person name="Kim E."/>
        </authorList>
    </citation>
    <scope>NUCLEOTIDE SEQUENCE [LARGE SCALE GENOMIC DNA]</scope>
    <source>
        <strain evidence="1 2">PLY_AMNH</strain>
    </source>
</reference>
<keyword evidence="2" id="KW-1185">Reference proteome</keyword>
<name>A0AAE0FGU2_9CHLO</name>
<dbReference type="AlphaFoldDB" id="A0AAE0FGU2"/>
<protein>
    <submittedName>
        <fullName evidence="1">Uncharacterized protein</fullName>
    </submittedName>
</protein>
<evidence type="ECO:0000313" key="1">
    <source>
        <dbReference type="EMBL" id="KAK3259582.1"/>
    </source>
</evidence>
<organism evidence="1 2">
    <name type="scientific">Cymbomonas tetramitiformis</name>
    <dbReference type="NCBI Taxonomy" id="36881"/>
    <lineage>
        <taxon>Eukaryota</taxon>
        <taxon>Viridiplantae</taxon>
        <taxon>Chlorophyta</taxon>
        <taxon>Pyramimonadophyceae</taxon>
        <taxon>Pyramimonadales</taxon>
        <taxon>Pyramimonadaceae</taxon>
        <taxon>Cymbomonas</taxon>
    </lineage>
</organism>
<comment type="caution">
    <text evidence="1">The sequence shown here is derived from an EMBL/GenBank/DDBJ whole genome shotgun (WGS) entry which is preliminary data.</text>
</comment>
<proteinExistence type="predicted"/>
<evidence type="ECO:0000313" key="2">
    <source>
        <dbReference type="Proteomes" id="UP001190700"/>
    </source>
</evidence>
<sequence length="172" mass="17531">MAAFAQTSIAGVPVLSQRRSLKAQRSAKVSTVRCSVQKEVSVSVAKTAAAGVLGAALLFQPAVAHADEDSKAAAALLKSQLLEEFSLTEKSSEGTKKNFAAPAPKAEKAAKVAAVKDAPAAKVVVADQGSSGESGPPALLLGMLVLFSPLALVGAFQIQTLLRVIPQALGEK</sequence>
<dbReference type="EMBL" id="LGRX02018636">
    <property type="protein sequence ID" value="KAK3259582.1"/>
    <property type="molecule type" value="Genomic_DNA"/>
</dbReference>
<dbReference type="Proteomes" id="UP001190700">
    <property type="component" value="Unassembled WGS sequence"/>
</dbReference>
<gene>
    <name evidence="1" type="ORF">CYMTET_31427</name>
</gene>